<dbReference type="HOGENOM" id="CLU_1218040_0_0_10"/>
<proteinExistence type="predicted"/>
<dbReference type="Proteomes" id="UP000006694">
    <property type="component" value="Chromosome"/>
</dbReference>
<dbReference type="STRING" id="376686.Fjoh_4366"/>
<dbReference type="SUPFAM" id="SSF51182">
    <property type="entry name" value="RmlC-like cupins"/>
    <property type="match status" value="1"/>
</dbReference>
<keyword evidence="2" id="KW-1185">Reference proteome</keyword>
<dbReference type="GeneID" id="31767293"/>
<dbReference type="KEGG" id="fjo:Fjoh_4366"/>
<dbReference type="AlphaFoldDB" id="A5FBP0"/>
<gene>
    <name evidence="1" type="ordered locus">Fjoh_4366</name>
</gene>
<dbReference type="InterPro" id="IPR011051">
    <property type="entry name" value="RmlC_Cupin_sf"/>
</dbReference>
<reference evidence="1 2" key="1">
    <citation type="journal article" date="2009" name="Appl. Environ. Microbiol.">
        <title>Novel features of the polysaccharide-digesting gliding bacterium Flavobacterium johnsoniae as revealed by genome sequence analysis.</title>
        <authorList>
            <person name="McBride M.J."/>
            <person name="Xie G."/>
            <person name="Martens E.C."/>
            <person name="Lapidus A."/>
            <person name="Henrissat B."/>
            <person name="Rhodes R.G."/>
            <person name="Goltsman E."/>
            <person name="Wang W."/>
            <person name="Xu J."/>
            <person name="Hunnicutt D.W."/>
            <person name="Staroscik A.M."/>
            <person name="Hoover T.R."/>
            <person name="Cheng Y.Q."/>
            <person name="Stein J.L."/>
        </authorList>
    </citation>
    <scope>NUCLEOTIDE SEQUENCE [LARGE SCALE GENOMIC DNA]</scope>
    <source>
        <strain evidence="2">ATCC 17061 / DSM 2064 / JCM 8514 / BCRC 14874 / CCUG 350202 / NBRC 14942 / NCIMB 11054 / UW101</strain>
    </source>
</reference>
<name>A5FBP0_FLAJ1</name>
<sequence>MKDLYENLRDSYKEKNIAKIKNNINHILNNLLNTDFLEQNLRYHPLGFIYCRLHEFENKENIRLHIWNKFSNIQTSSMDKHNHFYDVNSYVVKGQIINTLYALKEDEDINYYQYKGSYINSDKRILTKTNIGNKLIKISSTIINCGEFYRIPKEHIHSGGAIGESITITYSENPENPTPLIFGEIDGENEYIYESQKVSNSIVKYIRSQITGT</sequence>
<accession>A5FBP0</accession>
<dbReference type="OrthoDB" id="1493806at2"/>
<evidence type="ECO:0000313" key="1">
    <source>
        <dbReference type="EMBL" id="ABQ07373.1"/>
    </source>
</evidence>
<dbReference type="RefSeq" id="WP_012026339.1">
    <property type="nucleotide sequence ID" value="NC_009441.1"/>
</dbReference>
<dbReference type="eggNOG" id="ENOG50317JM">
    <property type="taxonomic scope" value="Bacteria"/>
</dbReference>
<organism evidence="1 2">
    <name type="scientific">Flavobacterium johnsoniae (strain ATCC 17061 / DSM 2064 / JCM 8514 / BCRC 14874 / CCUG 350202 / NBRC 14942 / NCIMB 11054 / UW101)</name>
    <name type="common">Cytophaga johnsonae</name>
    <dbReference type="NCBI Taxonomy" id="376686"/>
    <lineage>
        <taxon>Bacteria</taxon>
        <taxon>Pseudomonadati</taxon>
        <taxon>Bacteroidota</taxon>
        <taxon>Flavobacteriia</taxon>
        <taxon>Flavobacteriales</taxon>
        <taxon>Flavobacteriaceae</taxon>
        <taxon>Flavobacterium</taxon>
    </lineage>
</organism>
<dbReference type="EMBL" id="CP000685">
    <property type="protein sequence ID" value="ABQ07373.1"/>
    <property type="molecule type" value="Genomic_DNA"/>
</dbReference>
<protein>
    <submittedName>
        <fullName evidence="1">Uncharacterized protein</fullName>
    </submittedName>
</protein>
<evidence type="ECO:0000313" key="2">
    <source>
        <dbReference type="Proteomes" id="UP000006694"/>
    </source>
</evidence>